<dbReference type="RefSeq" id="WP_344033477.1">
    <property type="nucleotide sequence ID" value="NZ_BAAAOB010000005.1"/>
</dbReference>
<proteinExistence type="predicted"/>
<protein>
    <submittedName>
        <fullName evidence="4">FAD-binding oxidoreductase</fullName>
    </submittedName>
</protein>
<dbReference type="Gene3D" id="3.50.50.60">
    <property type="entry name" value="FAD/NAD(P)-binding domain"/>
    <property type="match status" value="1"/>
</dbReference>
<keyword evidence="2" id="KW-1133">Transmembrane helix</keyword>
<keyword evidence="1" id="KW-0560">Oxidoreductase</keyword>
<dbReference type="InterPro" id="IPR036188">
    <property type="entry name" value="FAD/NAD-bd_sf"/>
</dbReference>
<feature type="transmembrane region" description="Helical" evidence="2">
    <location>
        <begin position="12"/>
        <end position="29"/>
    </location>
</feature>
<dbReference type="SUPFAM" id="SSF51905">
    <property type="entry name" value="FAD/NAD(P)-binding domain"/>
    <property type="match status" value="1"/>
</dbReference>
<evidence type="ECO:0000259" key="3">
    <source>
        <dbReference type="Pfam" id="PF01266"/>
    </source>
</evidence>
<dbReference type="Proteomes" id="UP001500851">
    <property type="component" value="Unassembled WGS sequence"/>
</dbReference>
<keyword evidence="2" id="KW-0812">Transmembrane</keyword>
<evidence type="ECO:0000256" key="2">
    <source>
        <dbReference type="SAM" id="Phobius"/>
    </source>
</evidence>
<dbReference type="Pfam" id="PF01266">
    <property type="entry name" value="DAO"/>
    <property type="match status" value="1"/>
</dbReference>
<reference evidence="4 5" key="1">
    <citation type="journal article" date="2019" name="Int. J. Syst. Evol. Microbiol.">
        <title>The Global Catalogue of Microorganisms (GCM) 10K type strain sequencing project: providing services to taxonomists for standard genome sequencing and annotation.</title>
        <authorList>
            <consortium name="The Broad Institute Genomics Platform"/>
            <consortium name="The Broad Institute Genome Sequencing Center for Infectious Disease"/>
            <person name="Wu L."/>
            <person name="Ma J."/>
        </authorList>
    </citation>
    <scope>NUCLEOTIDE SEQUENCE [LARGE SCALE GENOMIC DNA]</scope>
    <source>
        <strain evidence="4 5">JCM 14736</strain>
    </source>
</reference>
<dbReference type="InterPro" id="IPR006076">
    <property type="entry name" value="FAD-dep_OxRdtase"/>
</dbReference>
<organism evidence="4 5">
    <name type="scientific">Leucobacter iarius</name>
    <dbReference type="NCBI Taxonomy" id="333963"/>
    <lineage>
        <taxon>Bacteria</taxon>
        <taxon>Bacillati</taxon>
        <taxon>Actinomycetota</taxon>
        <taxon>Actinomycetes</taxon>
        <taxon>Micrococcales</taxon>
        <taxon>Microbacteriaceae</taxon>
        <taxon>Leucobacter</taxon>
    </lineage>
</organism>
<evidence type="ECO:0000313" key="5">
    <source>
        <dbReference type="Proteomes" id="UP001500851"/>
    </source>
</evidence>
<dbReference type="PANTHER" id="PTHR13847:SF289">
    <property type="entry name" value="GLYCINE OXIDASE"/>
    <property type="match status" value="1"/>
</dbReference>
<name>A0ABN2LTV1_9MICO</name>
<feature type="domain" description="FAD dependent oxidoreductase" evidence="3">
    <location>
        <begin position="12"/>
        <end position="341"/>
    </location>
</feature>
<accession>A0ABN2LTV1</accession>
<gene>
    <name evidence="4" type="ORF">GCM10009768_30400</name>
</gene>
<evidence type="ECO:0000256" key="1">
    <source>
        <dbReference type="ARBA" id="ARBA00023002"/>
    </source>
</evidence>
<dbReference type="Gene3D" id="3.30.9.10">
    <property type="entry name" value="D-Amino Acid Oxidase, subunit A, domain 2"/>
    <property type="match status" value="1"/>
</dbReference>
<dbReference type="EMBL" id="BAAAOB010000005">
    <property type="protein sequence ID" value="GAA1799281.1"/>
    <property type="molecule type" value="Genomic_DNA"/>
</dbReference>
<dbReference type="PANTHER" id="PTHR13847">
    <property type="entry name" value="SARCOSINE DEHYDROGENASE-RELATED"/>
    <property type="match status" value="1"/>
</dbReference>
<evidence type="ECO:0000313" key="4">
    <source>
        <dbReference type="EMBL" id="GAA1799281.1"/>
    </source>
</evidence>
<sequence>MAPERRRQSRPIIVVGAGIVGAAIASHLAREDRPVVVLDGARPGSGATRDSFAWVGLAKNRADVFADPLRQLGAEEFERLVQDLPEPVGLRRSGAITWEDTVAQTRAFVAAHRARGHAVELLSAAAALEREPALRWAPDVVAFAPDDGGVDPVALTRAMLRDAEAHCAEIRLEEPVGSVLVEGGRAVGVETSAGEVRGSTVVLAAGTAIPALAATAGVRAEVERSPCALIRFRTPEPLVRGILSTPDFEIRQLDDTTLIAAEDVPPGFDGDPRELVEPTLRAIREELRGGDRVELIDAVIADRPIPAGGRLLGFADGIDGLYLAAVHPAIMLAGAIGARAARDLA</sequence>
<comment type="caution">
    <text evidence="4">The sequence shown here is derived from an EMBL/GenBank/DDBJ whole genome shotgun (WGS) entry which is preliminary data.</text>
</comment>
<keyword evidence="5" id="KW-1185">Reference proteome</keyword>
<keyword evidence="2" id="KW-0472">Membrane</keyword>